<feature type="region of interest" description="Disordered" evidence="1">
    <location>
        <begin position="72"/>
        <end position="91"/>
    </location>
</feature>
<reference evidence="2 3" key="1">
    <citation type="journal article" date="2010" name="ChemBioChem">
        <title>Cloning and characterization of the biosynthetic gene cluster of 16-membered macrolide antibiotic FD-891: involvement of a dual functional cytochrome P450 monooxygenase catalyzing epoxidation and hydroxylation.</title>
        <authorList>
            <person name="Kudo F."/>
            <person name="Motegi A."/>
            <person name="Mizoue K."/>
            <person name="Eguchi T."/>
        </authorList>
    </citation>
    <scope>NUCLEOTIDE SEQUENCE [LARGE SCALE GENOMIC DNA]</scope>
    <source>
        <strain evidence="2 3">A-8890</strain>
    </source>
</reference>
<protein>
    <submittedName>
        <fullName evidence="2">Uncharacterized protein</fullName>
    </submittedName>
</protein>
<organism evidence="2 3">
    <name type="scientific">Streptomyces graminofaciens</name>
    <dbReference type="NCBI Taxonomy" id="68212"/>
    <lineage>
        <taxon>Bacteria</taxon>
        <taxon>Bacillati</taxon>
        <taxon>Actinomycetota</taxon>
        <taxon>Actinomycetes</taxon>
        <taxon>Kitasatosporales</taxon>
        <taxon>Streptomycetaceae</taxon>
        <taxon>Streptomyces</taxon>
    </lineage>
</organism>
<evidence type="ECO:0000313" key="3">
    <source>
        <dbReference type="Proteomes" id="UP001321542"/>
    </source>
</evidence>
<keyword evidence="3" id="KW-1185">Reference proteome</keyword>
<dbReference type="Proteomes" id="UP001321542">
    <property type="component" value="Chromosome"/>
</dbReference>
<proteinExistence type="predicted"/>
<sequence length="91" mass="9382">MRITLLGRANRIGTSLDAVSTARDLASVVVPDFADHVAVDLAEHVTDGAQPPAGHDGSGMSLLRVAALSAQSPPYSLPGRSPAARSQTHRA</sequence>
<evidence type="ECO:0000256" key="1">
    <source>
        <dbReference type="SAM" id="MobiDB-lite"/>
    </source>
</evidence>
<dbReference type="RefSeq" id="WP_286259074.1">
    <property type="nucleotide sequence ID" value="NZ_AP018448.1"/>
</dbReference>
<accession>A0ABM7FQE9</accession>
<name>A0ABM7FQE9_9ACTN</name>
<gene>
    <name evidence="2" type="ORF">SGFS_098620</name>
</gene>
<reference evidence="2 3" key="2">
    <citation type="journal article" date="2023" name="ChemBioChem">
        <title>Acyltransferase Domain Exchange between Two Independent Type I Polyketide Synthases in the Same Producer Strain of Macrolide Antibiotics.</title>
        <authorList>
            <person name="Kudo F."/>
            <person name="Kishikawa K."/>
            <person name="Tsuboi K."/>
            <person name="Kido T."/>
            <person name="Usui T."/>
            <person name="Hashimoto J."/>
            <person name="Shin-Ya K."/>
            <person name="Miyanaga A."/>
            <person name="Eguchi T."/>
        </authorList>
    </citation>
    <scope>NUCLEOTIDE SEQUENCE [LARGE SCALE GENOMIC DNA]</scope>
    <source>
        <strain evidence="2 3">A-8890</strain>
    </source>
</reference>
<evidence type="ECO:0000313" key="2">
    <source>
        <dbReference type="EMBL" id="BBC38568.1"/>
    </source>
</evidence>
<dbReference type="EMBL" id="AP018448">
    <property type="protein sequence ID" value="BBC38568.1"/>
    <property type="molecule type" value="Genomic_DNA"/>
</dbReference>